<evidence type="ECO:0000313" key="2">
    <source>
        <dbReference type="EMBL" id="MBW0487305.1"/>
    </source>
</evidence>
<proteinExistence type="predicted"/>
<name>A0A9Q3CQC2_9BASI</name>
<organism evidence="2 3">
    <name type="scientific">Austropuccinia psidii MF-1</name>
    <dbReference type="NCBI Taxonomy" id="1389203"/>
    <lineage>
        <taxon>Eukaryota</taxon>
        <taxon>Fungi</taxon>
        <taxon>Dikarya</taxon>
        <taxon>Basidiomycota</taxon>
        <taxon>Pucciniomycotina</taxon>
        <taxon>Pucciniomycetes</taxon>
        <taxon>Pucciniales</taxon>
        <taxon>Sphaerophragmiaceae</taxon>
        <taxon>Austropuccinia</taxon>
    </lineage>
</organism>
<feature type="region of interest" description="Disordered" evidence="1">
    <location>
        <begin position="99"/>
        <end position="139"/>
    </location>
</feature>
<dbReference type="Proteomes" id="UP000765509">
    <property type="component" value="Unassembled WGS sequence"/>
</dbReference>
<comment type="caution">
    <text evidence="2">The sequence shown here is derived from an EMBL/GenBank/DDBJ whole genome shotgun (WGS) entry which is preliminary data.</text>
</comment>
<reference evidence="2" key="1">
    <citation type="submission" date="2021-03" db="EMBL/GenBank/DDBJ databases">
        <title>Draft genome sequence of rust myrtle Austropuccinia psidii MF-1, a brazilian biotype.</title>
        <authorList>
            <person name="Quecine M.C."/>
            <person name="Pachon D.M.R."/>
            <person name="Bonatelli M.L."/>
            <person name="Correr F.H."/>
            <person name="Franceschini L.M."/>
            <person name="Leite T.F."/>
            <person name="Margarido G.R.A."/>
            <person name="Almeida C.A."/>
            <person name="Ferrarezi J.A."/>
            <person name="Labate C.A."/>
        </authorList>
    </citation>
    <scope>NUCLEOTIDE SEQUENCE</scope>
    <source>
        <strain evidence="2">MF-1</strain>
    </source>
</reference>
<gene>
    <name evidence="2" type="ORF">O181_027020</name>
</gene>
<feature type="compositionally biased region" description="Basic residues" evidence="1">
    <location>
        <begin position="128"/>
        <end position="139"/>
    </location>
</feature>
<protein>
    <recommendedName>
        <fullName evidence="4">Retrotransposon gag domain-containing protein</fullName>
    </recommendedName>
</protein>
<evidence type="ECO:0000313" key="3">
    <source>
        <dbReference type="Proteomes" id="UP000765509"/>
    </source>
</evidence>
<keyword evidence="3" id="KW-1185">Reference proteome</keyword>
<evidence type="ECO:0000256" key="1">
    <source>
        <dbReference type="SAM" id="MobiDB-lite"/>
    </source>
</evidence>
<dbReference type="EMBL" id="AVOT02009065">
    <property type="protein sequence ID" value="MBW0487305.1"/>
    <property type="molecule type" value="Genomic_DNA"/>
</dbReference>
<sequence>MFENQLFTLFGDPNEVRKAGKELDNIRIKESSHVSLYMSYFRSIMSTIGHWGERADIHFYRRGLASRRLDQLASHTSNIYICQELMKIYLELDTRYHERKKEKGNHQEKKPPVTGSNSSRPPQDLYSKKSKKWKNFQAS</sequence>
<dbReference type="AlphaFoldDB" id="A0A9Q3CQC2"/>
<evidence type="ECO:0008006" key="4">
    <source>
        <dbReference type="Google" id="ProtNLM"/>
    </source>
</evidence>
<accession>A0A9Q3CQC2</accession>
<feature type="compositionally biased region" description="Basic and acidic residues" evidence="1">
    <location>
        <begin position="99"/>
        <end position="111"/>
    </location>
</feature>